<evidence type="ECO:0000313" key="2">
    <source>
        <dbReference type="EMBL" id="GGH79730.1"/>
    </source>
</evidence>
<dbReference type="EMBL" id="BMFV01000008">
    <property type="protein sequence ID" value="GGH79730.1"/>
    <property type="molecule type" value="Genomic_DNA"/>
</dbReference>
<organism evidence="2 3">
    <name type="scientific">Pullulanibacillus pueri</name>
    <dbReference type="NCBI Taxonomy" id="1437324"/>
    <lineage>
        <taxon>Bacteria</taxon>
        <taxon>Bacillati</taxon>
        <taxon>Bacillota</taxon>
        <taxon>Bacilli</taxon>
        <taxon>Bacillales</taxon>
        <taxon>Sporolactobacillaceae</taxon>
        <taxon>Pullulanibacillus</taxon>
    </lineage>
</organism>
<name>A0A8J2ZUQ5_9BACL</name>
<accession>A0A8J2ZUQ5</accession>
<dbReference type="RefSeq" id="WP_188496785.1">
    <property type="nucleotide sequence ID" value="NZ_BMFV01000008.1"/>
</dbReference>
<dbReference type="Pfam" id="PF10958">
    <property type="entry name" value="DUF2759"/>
    <property type="match status" value="1"/>
</dbReference>
<keyword evidence="3" id="KW-1185">Reference proteome</keyword>
<comment type="caution">
    <text evidence="2">The sequence shown here is derived from an EMBL/GenBank/DDBJ whole genome shotgun (WGS) entry which is preliminary data.</text>
</comment>
<reference evidence="2" key="1">
    <citation type="journal article" date="2014" name="Int. J. Syst. Evol. Microbiol.">
        <title>Complete genome sequence of Corynebacterium casei LMG S-19264T (=DSM 44701T), isolated from a smear-ripened cheese.</title>
        <authorList>
            <consortium name="US DOE Joint Genome Institute (JGI-PGF)"/>
            <person name="Walter F."/>
            <person name="Albersmeier A."/>
            <person name="Kalinowski J."/>
            <person name="Ruckert C."/>
        </authorList>
    </citation>
    <scope>NUCLEOTIDE SEQUENCE</scope>
    <source>
        <strain evidence="2">CGMCC 1.12777</strain>
    </source>
</reference>
<evidence type="ECO:0000256" key="1">
    <source>
        <dbReference type="SAM" id="Phobius"/>
    </source>
</evidence>
<protein>
    <recommendedName>
        <fullName evidence="4">Alkaliphily related protein</fullName>
    </recommendedName>
</protein>
<keyword evidence="1" id="KW-0472">Membrane</keyword>
<feature type="transmembrane region" description="Helical" evidence="1">
    <location>
        <begin position="27"/>
        <end position="49"/>
    </location>
</feature>
<sequence>MVVGIIFLLIALLCLLAIIREAKRRNFFGAGYAFICCIVLGWFALYTIIDIMHGGGVSVAG</sequence>
<evidence type="ECO:0008006" key="4">
    <source>
        <dbReference type="Google" id="ProtNLM"/>
    </source>
</evidence>
<keyword evidence="1" id="KW-1133">Transmembrane helix</keyword>
<reference evidence="2" key="2">
    <citation type="submission" date="2020-09" db="EMBL/GenBank/DDBJ databases">
        <authorList>
            <person name="Sun Q."/>
            <person name="Zhou Y."/>
        </authorList>
    </citation>
    <scope>NUCLEOTIDE SEQUENCE</scope>
    <source>
        <strain evidence="2">CGMCC 1.12777</strain>
    </source>
</reference>
<evidence type="ECO:0000313" key="3">
    <source>
        <dbReference type="Proteomes" id="UP000656813"/>
    </source>
</evidence>
<dbReference type="Proteomes" id="UP000656813">
    <property type="component" value="Unassembled WGS sequence"/>
</dbReference>
<gene>
    <name evidence="2" type="ORF">GCM10007096_15090</name>
</gene>
<proteinExistence type="predicted"/>
<dbReference type="AlphaFoldDB" id="A0A8J2ZUQ5"/>
<keyword evidence="1" id="KW-0812">Transmembrane</keyword>
<dbReference type="InterPro" id="IPR024490">
    <property type="entry name" value="DUF2759"/>
</dbReference>